<dbReference type="PANTHER" id="PTHR47331">
    <property type="entry name" value="PHD-TYPE DOMAIN-CONTAINING PROTEIN"/>
    <property type="match status" value="1"/>
</dbReference>
<feature type="region of interest" description="Disordered" evidence="1">
    <location>
        <begin position="183"/>
        <end position="210"/>
    </location>
</feature>
<dbReference type="InterPro" id="IPR040676">
    <property type="entry name" value="DUF5641"/>
</dbReference>
<feature type="domain" description="DUF5641" evidence="2">
    <location>
        <begin position="90"/>
        <end position="181"/>
    </location>
</feature>
<sequence>MGGCWERMVRSVKVAMAAVADHTHHPNDEVLETVVLEAESIVNSRPLTYIPVDDANQEALTPNHFLLYGNQGVVQPRTAFSVEGATLRDSWKLTQYLSDLIWKRWVREYLPTLTRRTKWFQPTKPLEPGDVVFVVDENKRNGWLRGRIVKVFQGKDGQVRRAVVQTNDGILSRPAIKLALLDVRPNRQQPGDRSSPELHGRGNVKEQQGSQTMLEAAFAAEKTWPLNTHPKHPAIPIVHVVRTHTVT</sequence>
<evidence type="ECO:0000313" key="4">
    <source>
        <dbReference type="Proteomes" id="UP000069940"/>
    </source>
</evidence>
<dbReference type="GeneID" id="134291289"/>
<feature type="compositionally biased region" description="Basic and acidic residues" evidence="1">
    <location>
        <begin position="194"/>
        <end position="204"/>
    </location>
</feature>
<keyword evidence="4" id="KW-1185">Reference proteome</keyword>
<protein>
    <recommendedName>
        <fullName evidence="2">DUF5641 domain-containing protein</fullName>
    </recommendedName>
</protein>
<dbReference type="Proteomes" id="UP000069940">
    <property type="component" value="Unassembled WGS sequence"/>
</dbReference>
<reference evidence="3" key="2">
    <citation type="submission" date="2025-05" db="UniProtKB">
        <authorList>
            <consortium name="EnsemblMetazoa"/>
        </authorList>
    </citation>
    <scope>IDENTIFICATION</scope>
    <source>
        <strain evidence="3">Foshan</strain>
    </source>
</reference>
<evidence type="ECO:0000259" key="2">
    <source>
        <dbReference type="Pfam" id="PF18701"/>
    </source>
</evidence>
<accession>A0ABM1XKH1</accession>
<dbReference type="Pfam" id="PF18701">
    <property type="entry name" value="DUF5641"/>
    <property type="match status" value="1"/>
</dbReference>
<organism evidence="3 4">
    <name type="scientific">Aedes albopictus</name>
    <name type="common">Asian tiger mosquito</name>
    <name type="synonym">Stegomyia albopicta</name>
    <dbReference type="NCBI Taxonomy" id="7160"/>
    <lineage>
        <taxon>Eukaryota</taxon>
        <taxon>Metazoa</taxon>
        <taxon>Ecdysozoa</taxon>
        <taxon>Arthropoda</taxon>
        <taxon>Hexapoda</taxon>
        <taxon>Insecta</taxon>
        <taxon>Pterygota</taxon>
        <taxon>Neoptera</taxon>
        <taxon>Endopterygota</taxon>
        <taxon>Diptera</taxon>
        <taxon>Nematocera</taxon>
        <taxon>Culicoidea</taxon>
        <taxon>Culicidae</taxon>
        <taxon>Culicinae</taxon>
        <taxon>Aedini</taxon>
        <taxon>Aedes</taxon>
        <taxon>Stegomyia</taxon>
    </lineage>
</organism>
<reference evidence="4" key="1">
    <citation type="journal article" date="2015" name="Proc. Natl. Acad. Sci. U.S.A.">
        <title>Genome sequence of the Asian Tiger mosquito, Aedes albopictus, reveals insights into its biology, genetics, and evolution.</title>
        <authorList>
            <person name="Chen X.G."/>
            <person name="Jiang X."/>
            <person name="Gu J."/>
            <person name="Xu M."/>
            <person name="Wu Y."/>
            <person name="Deng Y."/>
            <person name="Zhang C."/>
            <person name="Bonizzoni M."/>
            <person name="Dermauw W."/>
            <person name="Vontas J."/>
            <person name="Armbruster P."/>
            <person name="Huang X."/>
            <person name="Yang Y."/>
            <person name="Zhang H."/>
            <person name="He W."/>
            <person name="Peng H."/>
            <person name="Liu Y."/>
            <person name="Wu K."/>
            <person name="Chen J."/>
            <person name="Lirakis M."/>
            <person name="Topalis P."/>
            <person name="Van Leeuwen T."/>
            <person name="Hall A.B."/>
            <person name="Jiang X."/>
            <person name="Thorpe C."/>
            <person name="Mueller R.L."/>
            <person name="Sun C."/>
            <person name="Waterhouse R.M."/>
            <person name="Yan G."/>
            <person name="Tu Z.J."/>
            <person name="Fang X."/>
            <person name="James A.A."/>
        </authorList>
    </citation>
    <scope>NUCLEOTIDE SEQUENCE [LARGE SCALE GENOMIC DNA]</scope>
    <source>
        <strain evidence="4">Foshan</strain>
    </source>
</reference>
<dbReference type="RefSeq" id="XP_062714802.1">
    <property type="nucleotide sequence ID" value="XM_062858818.1"/>
</dbReference>
<proteinExistence type="predicted"/>
<evidence type="ECO:0000313" key="3">
    <source>
        <dbReference type="EnsemblMetazoa" id="AALFPA23_000495.P38099"/>
    </source>
</evidence>
<dbReference type="EnsemblMetazoa" id="AALFPA23_000495.R38099">
    <property type="protein sequence ID" value="AALFPA23_000495.P38099"/>
    <property type="gene ID" value="AALFPA23_000495"/>
</dbReference>
<name>A0ABM1XKH1_AEDAL</name>
<evidence type="ECO:0000256" key="1">
    <source>
        <dbReference type="SAM" id="MobiDB-lite"/>
    </source>
</evidence>